<evidence type="ECO:0000313" key="2">
    <source>
        <dbReference type="Proteomes" id="UP000018884"/>
    </source>
</evidence>
<protein>
    <submittedName>
        <fullName evidence="1">Uncharacterized protein</fullName>
    </submittedName>
</protein>
<evidence type="ECO:0000313" key="1">
    <source>
        <dbReference type="EMBL" id="AGB07066.1"/>
    </source>
</evidence>
<keyword evidence="2" id="KW-1185">Reference proteome</keyword>
<organism evidence="1 2">
    <name type="scientific">Vibrio phage VH7D</name>
    <dbReference type="NCBI Taxonomy" id="1262539"/>
    <lineage>
        <taxon>Viruses</taxon>
        <taxon>Duplodnaviria</taxon>
        <taxon>Heunggongvirae</taxon>
        <taxon>Uroviricota</taxon>
        <taxon>Caudoviricetes</taxon>
        <taxon>Pantevenvirales</taxon>
        <taxon>Straboviridae</taxon>
        <taxon>Schizotequatrovirus</taxon>
        <taxon>Schizotequatrovirus vh7d</taxon>
    </lineage>
</organism>
<name>V9LZR8_9CAUD</name>
<dbReference type="RefSeq" id="YP_009006353.1">
    <property type="nucleotide sequence ID" value="NC_023568.1"/>
</dbReference>
<sequence>MIIFEHGETLIEAFDRPVPYRWDAMHNEASFTVGGTQYLATIQDRETPRGVSIYVAFQRKDRETGNWTHTLAKGSPKDAMTVLSTILAATFEKASEINPDEIAFSAYSDEDRNDADKRFRLYKRMAERYANKMDYTVHVMGNSFTLKNNNPPKVRRLHNDGIHKEEELTYVIFPNTNAFTWAKLFWLDNDGDFIRFGLPHGRVYIERKSSDVIHIEATTPRGKFNNLDSADIWLSMLGDITVRTKTGRTFDISEKGAALDAGDMILCEQDTLYYVESEEDFSNIWGYELEDIR</sequence>
<dbReference type="KEGG" id="vg:18499985"/>
<reference evidence="1 2" key="1">
    <citation type="submission" date="2012-11" db="EMBL/GenBank/DDBJ databases">
        <title>Comeplete Genome Sequence Of a Novel Gaint Bacteriophage VH7D that Infects Vibrio harveyi.</title>
        <authorList>
            <person name="Luo Z."/>
            <person name="Yu Y."/>
        </authorList>
    </citation>
    <scope>NUCLEOTIDE SEQUENCE [LARGE SCALE GENOMIC DNA]</scope>
</reference>
<dbReference type="Proteomes" id="UP000018884">
    <property type="component" value="Segment"/>
</dbReference>
<proteinExistence type="predicted"/>
<accession>V9LZR8</accession>
<dbReference type="GeneID" id="18499985"/>
<dbReference type="EMBL" id="KC131129">
    <property type="protein sequence ID" value="AGB07066.1"/>
    <property type="molecule type" value="Genomic_DNA"/>
</dbReference>